<dbReference type="Gene3D" id="3.50.50.60">
    <property type="entry name" value="FAD/NAD(P)-binding domain"/>
    <property type="match status" value="2"/>
</dbReference>
<organism evidence="5 6">
    <name type="scientific">Dichotomopilus funicola</name>
    <dbReference type="NCBI Taxonomy" id="1934379"/>
    <lineage>
        <taxon>Eukaryota</taxon>
        <taxon>Fungi</taxon>
        <taxon>Dikarya</taxon>
        <taxon>Ascomycota</taxon>
        <taxon>Pezizomycotina</taxon>
        <taxon>Sordariomycetes</taxon>
        <taxon>Sordariomycetidae</taxon>
        <taxon>Sordariales</taxon>
        <taxon>Chaetomiaceae</taxon>
        <taxon>Dichotomopilus</taxon>
    </lineage>
</organism>
<dbReference type="Pfam" id="PF00732">
    <property type="entry name" value="GMC_oxred_N"/>
    <property type="match status" value="1"/>
</dbReference>
<evidence type="ECO:0000256" key="1">
    <source>
        <dbReference type="ARBA" id="ARBA00010790"/>
    </source>
</evidence>
<dbReference type="Proteomes" id="UP001302676">
    <property type="component" value="Unassembled WGS sequence"/>
</dbReference>
<dbReference type="Pfam" id="PF05199">
    <property type="entry name" value="GMC_oxred_C"/>
    <property type="match status" value="1"/>
</dbReference>
<dbReference type="Gene3D" id="3.30.560.10">
    <property type="entry name" value="Glucose Oxidase, domain 3"/>
    <property type="match status" value="1"/>
</dbReference>
<dbReference type="GeneID" id="87815301"/>
<dbReference type="PANTHER" id="PTHR11552">
    <property type="entry name" value="GLUCOSE-METHANOL-CHOLINE GMC OXIDOREDUCTASE"/>
    <property type="match status" value="1"/>
</dbReference>
<evidence type="ECO:0000313" key="5">
    <source>
        <dbReference type="EMBL" id="KAK4139307.1"/>
    </source>
</evidence>
<feature type="binding site" evidence="2">
    <location>
        <begin position="139"/>
        <end position="142"/>
    </location>
    <ligand>
        <name>FAD</name>
        <dbReference type="ChEBI" id="CHEBI:57692"/>
    </ligand>
</feature>
<protein>
    <recommendedName>
        <fullName evidence="4">Glucose-methanol-choline oxidoreductase N-terminal domain-containing protein</fullName>
    </recommendedName>
</protein>
<evidence type="ECO:0000256" key="2">
    <source>
        <dbReference type="PIRSR" id="PIRSR000137-2"/>
    </source>
</evidence>
<reference evidence="5" key="1">
    <citation type="journal article" date="2023" name="Mol. Phylogenet. Evol.">
        <title>Genome-scale phylogeny and comparative genomics of the fungal order Sordariales.</title>
        <authorList>
            <person name="Hensen N."/>
            <person name="Bonometti L."/>
            <person name="Westerberg I."/>
            <person name="Brannstrom I.O."/>
            <person name="Guillou S."/>
            <person name="Cros-Aarteil S."/>
            <person name="Calhoun S."/>
            <person name="Haridas S."/>
            <person name="Kuo A."/>
            <person name="Mondo S."/>
            <person name="Pangilinan J."/>
            <person name="Riley R."/>
            <person name="LaButti K."/>
            <person name="Andreopoulos B."/>
            <person name="Lipzen A."/>
            <person name="Chen C."/>
            <person name="Yan M."/>
            <person name="Daum C."/>
            <person name="Ng V."/>
            <person name="Clum A."/>
            <person name="Steindorff A."/>
            <person name="Ohm R.A."/>
            <person name="Martin F."/>
            <person name="Silar P."/>
            <person name="Natvig D.O."/>
            <person name="Lalanne C."/>
            <person name="Gautier V."/>
            <person name="Ament-Velasquez S.L."/>
            <person name="Kruys A."/>
            <person name="Hutchinson M.I."/>
            <person name="Powell A.J."/>
            <person name="Barry K."/>
            <person name="Miller A.N."/>
            <person name="Grigoriev I.V."/>
            <person name="Debuchy R."/>
            <person name="Gladieux P."/>
            <person name="Hiltunen Thoren M."/>
            <person name="Johannesson H."/>
        </authorList>
    </citation>
    <scope>NUCLEOTIDE SEQUENCE</scope>
    <source>
        <strain evidence="5">CBS 141.50</strain>
    </source>
</reference>
<evidence type="ECO:0000259" key="4">
    <source>
        <dbReference type="PROSITE" id="PS00624"/>
    </source>
</evidence>
<feature type="binding site" evidence="2">
    <location>
        <position position="290"/>
    </location>
    <ligand>
        <name>FAD</name>
        <dbReference type="ChEBI" id="CHEBI:57692"/>
    </ligand>
</feature>
<proteinExistence type="inferred from homology"/>
<feature type="chain" id="PRO_5042880519" description="Glucose-methanol-choline oxidoreductase N-terminal domain-containing protein" evidence="3">
    <location>
        <begin position="20"/>
        <end position="627"/>
    </location>
</feature>
<accession>A0AAN6UU69</accession>
<dbReference type="GO" id="GO:0050660">
    <property type="term" value="F:flavin adenine dinucleotide binding"/>
    <property type="evidence" value="ECO:0007669"/>
    <property type="project" value="InterPro"/>
</dbReference>
<dbReference type="RefSeq" id="XP_062632678.1">
    <property type="nucleotide sequence ID" value="XM_062778688.1"/>
</dbReference>
<dbReference type="GO" id="GO:0016614">
    <property type="term" value="F:oxidoreductase activity, acting on CH-OH group of donors"/>
    <property type="evidence" value="ECO:0007669"/>
    <property type="project" value="InterPro"/>
</dbReference>
<evidence type="ECO:0000256" key="3">
    <source>
        <dbReference type="SAM" id="SignalP"/>
    </source>
</evidence>
<keyword evidence="3" id="KW-0732">Signal</keyword>
<dbReference type="PROSITE" id="PS00624">
    <property type="entry name" value="GMC_OXRED_2"/>
    <property type="match status" value="1"/>
</dbReference>
<dbReference type="SUPFAM" id="SSF54373">
    <property type="entry name" value="FAD-linked reductases, C-terminal domain"/>
    <property type="match status" value="1"/>
</dbReference>
<comment type="caution">
    <text evidence="5">The sequence shown here is derived from an EMBL/GenBank/DDBJ whole genome shotgun (WGS) entry which is preliminary data.</text>
</comment>
<dbReference type="InterPro" id="IPR007867">
    <property type="entry name" value="GMC_OxRtase_C"/>
</dbReference>
<evidence type="ECO:0000313" key="6">
    <source>
        <dbReference type="Proteomes" id="UP001302676"/>
    </source>
</evidence>
<dbReference type="EMBL" id="MU853671">
    <property type="protein sequence ID" value="KAK4139307.1"/>
    <property type="molecule type" value="Genomic_DNA"/>
</dbReference>
<sequence length="627" mass="67466">MRYPLLSTLAILSPILTSAQDVSYDYIVVGSGPGGGPLAADLARAGYSTLLIEAGSDEGDNPTYADIANFNEAANDETTRWDFWVKHSDDPDRDLQFAHTTWDTGEGTFYVGLDPPEGAKLLGIQYPRAAVLGGCAMHNAGVCALPAEGDWDVIVERTGDESWSAGNMRRYFKQIEKNQYAPAGEEAHGYDGWLATSTADSSWAQNDTQPGTRILKKLAELTGQDPADVANLVNRDLNDGDPNADETSSFYSMVTHADTQGKRSSPNNYIRATLADEANHPLTLQLQTLVTRVLFDNTTINSTTPGVLPRAIGVEVLEGASLYRADPKHTPDTPPPPTKQIFARREVIISGGTFNSPQLLKLSGIGPSSELAQFSIPLIKHLPGVGENLGDNYEGSLLALGASPFPNGLTTLLFRTPNAPTAKRNIYTWCGAFSFEGFWPGFPTDHGPTQYTCALVLMAPKSQRGTVRLVSGDARDRPEINFRFFEEKGEEDLGELVAAANILREAIAAVGEPVAPFVEQHPCAGGNTTSGNDSSSCTDESQASYFKLQAYSHHATSTCAIGGDDDPMAVLDSRFRVRGVEGLRVVDASVFPVVPGAFPSCPTMMLSAKAAETILEDAEKGNTRRRR</sequence>
<keyword evidence="6" id="KW-1185">Reference proteome</keyword>
<dbReference type="SUPFAM" id="SSF51905">
    <property type="entry name" value="FAD/NAD(P)-binding domain"/>
    <property type="match status" value="1"/>
</dbReference>
<dbReference type="PIRSF" id="PIRSF000137">
    <property type="entry name" value="Alcohol_oxidase"/>
    <property type="match status" value="1"/>
</dbReference>
<gene>
    <name evidence="5" type="ORF">C8A04DRAFT_15978</name>
</gene>
<keyword evidence="2" id="KW-0285">Flavoprotein</keyword>
<comment type="cofactor">
    <cofactor evidence="2">
        <name>FAD</name>
        <dbReference type="ChEBI" id="CHEBI:57692"/>
    </cofactor>
</comment>
<dbReference type="InterPro" id="IPR000172">
    <property type="entry name" value="GMC_OxRdtase_N"/>
</dbReference>
<dbReference type="InterPro" id="IPR036188">
    <property type="entry name" value="FAD/NAD-bd_sf"/>
</dbReference>
<comment type="similarity">
    <text evidence="1">Belongs to the GMC oxidoreductase family.</text>
</comment>
<feature type="signal peptide" evidence="3">
    <location>
        <begin position="1"/>
        <end position="19"/>
    </location>
</feature>
<reference evidence="5" key="2">
    <citation type="submission" date="2023-05" db="EMBL/GenBank/DDBJ databases">
        <authorList>
            <consortium name="Lawrence Berkeley National Laboratory"/>
            <person name="Steindorff A."/>
            <person name="Hensen N."/>
            <person name="Bonometti L."/>
            <person name="Westerberg I."/>
            <person name="Brannstrom I.O."/>
            <person name="Guillou S."/>
            <person name="Cros-Aarteil S."/>
            <person name="Calhoun S."/>
            <person name="Haridas S."/>
            <person name="Kuo A."/>
            <person name="Mondo S."/>
            <person name="Pangilinan J."/>
            <person name="Riley R."/>
            <person name="Labutti K."/>
            <person name="Andreopoulos B."/>
            <person name="Lipzen A."/>
            <person name="Chen C."/>
            <person name="Yanf M."/>
            <person name="Daum C."/>
            <person name="Ng V."/>
            <person name="Clum A."/>
            <person name="Ohm R."/>
            <person name="Martin F."/>
            <person name="Silar P."/>
            <person name="Natvig D."/>
            <person name="Lalanne C."/>
            <person name="Gautier V."/>
            <person name="Ament-Velasquez S.L."/>
            <person name="Kruys A."/>
            <person name="Hutchinson M.I."/>
            <person name="Powell A.J."/>
            <person name="Barry K."/>
            <person name="Miller A.N."/>
            <person name="Grigoriev I.V."/>
            <person name="Debuchy R."/>
            <person name="Gladieux P."/>
            <person name="Thoren M.H."/>
            <person name="Johannesson H."/>
        </authorList>
    </citation>
    <scope>NUCLEOTIDE SEQUENCE</scope>
    <source>
        <strain evidence="5">CBS 141.50</strain>
    </source>
</reference>
<dbReference type="PANTHER" id="PTHR11552:SF80">
    <property type="entry name" value="GMC OXIDOREDUCTASE"/>
    <property type="match status" value="1"/>
</dbReference>
<name>A0AAN6UU69_9PEZI</name>
<keyword evidence="2" id="KW-0274">FAD</keyword>
<dbReference type="InterPro" id="IPR012132">
    <property type="entry name" value="GMC_OxRdtase"/>
</dbReference>
<feature type="binding site" evidence="2">
    <location>
        <position position="131"/>
    </location>
    <ligand>
        <name>FAD</name>
        <dbReference type="ChEBI" id="CHEBI:57692"/>
    </ligand>
</feature>
<dbReference type="AlphaFoldDB" id="A0AAN6UU69"/>
<feature type="domain" description="Glucose-methanol-choline oxidoreductase N-terminal" evidence="4">
    <location>
        <begin position="352"/>
        <end position="366"/>
    </location>
</feature>